<evidence type="ECO:0000313" key="3">
    <source>
        <dbReference type="Proteomes" id="UP000479710"/>
    </source>
</evidence>
<proteinExistence type="predicted"/>
<name>A0A6G1C1K7_9ORYZ</name>
<feature type="region of interest" description="Disordered" evidence="1">
    <location>
        <begin position="69"/>
        <end position="93"/>
    </location>
</feature>
<dbReference type="AlphaFoldDB" id="A0A6G1C1K7"/>
<evidence type="ECO:0000256" key="1">
    <source>
        <dbReference type="SAM" id="MobiDB-lite"/>
    </source>
</evidence>
<accession>A0A6G1C1K7</accession>
<feature type="region of interest" description="Disordered" evidence="1">
    <location>
        <begin position="15"/>
        <end position="40"/>
    </location>
</feature>
<protein>
    <submittedName>
        <fullName evidence="2">Uncharacterized protein</fullName>
    </submittedName>
</protein>
<sequence length="93" mass="10080">MGLDRRSRVSFVTHPLPASIAGPDPMTSTGTILHPRPSGEAPAGACARGCDCHPYQQLIWQRKLRHVNGGMKGGQRRQHGKRIAAMAARKEGQ</sequence>
<dbReference type="Proteomes" id="UP000479710">
    <property type="component" value="Unassembled WGS sequence"/>
</dbReference>
<reference evidence="2 3" key="1">
    <citation type="submission" date="2019-11" db="EMBL/GenBank/DDBJ databases">
        <title>Whole genome sequence of Oryza granulata.</title>
        <authorList>
            <person name="Li W."/>
        </authorList>
    </citation>
    <scope>NUCLEOTIDE SEQUENCE [LARGE SCALE GENOMIC DNA]</scope>
    <source>
        <strain evidence="3">cv. Menghai</strain>
        <tissue evidence="2">Leaf</tissue>
    </source>
</reference>
<evidence type="ECO:0000313" key="2">
    <source>
        <dbReference type="EMBL" id="KAF0893754.1"/>
    </source>
</evidence>
<dbReference type="EMBL" id="SPHZ02000011">
    <property type="protein sequence ID" value="KAF0893754.1"/>
    <property type="molecule type" value="Genomic_DNA"/>
</dbReference>
<comment type="caution">
    <text evidence="2">The sequence shown here is derived from an EMBL/GenBank/DDBJ whole genome shotgun (WGS) entry which is preliminary data.</text>
</comment>
<organism evidence="2 3">
    <name type="scientific">Oryza meyeriana var. granulata</name>
    <dbReference type="NCBI Taxonomy" id="110450"/>
    <lineage>
        <taxon>Eukaryota</taxon>
        <taxon>Viridiplantae</taxon>
        <taxon>Streptophyta</taxon>
        <taxon>Embryophyta</taxon>
        <taxon>Tracheophyta</taxon>
        <taxon>Spermatophyta</taxon>
        <taxon>Magnoliopsida</taxon>
        <taxon>Liliopsida</taxon>
        <taxon>Poales</taxon>
        <taxon>Poaceae</taxon>
        <taxon>BOP clade</taxon>
        <taxon>Oryzoideae</taxon>
        <taxon>Oryzeae</taxon>
        <taxon>Oryzinae</taxon>
        <taxon>Oryza</taxon>
        <taxon>Oryza meyeriana</taxon>
    </lineage>
</organism>
<keyword evidence="3" id="KW-1185">Reference proteome</keyword>
<gene>
    <name evidence="2" type="ORF">E2562_029650</name>
</gene>